<sequence length="369" mass="37459">MSTTGRPESSADAATLAERCREAAFVRLVARPDGDAVAAAGLLARACAATRTPYQVSVATTRGAASDRLLAGAADDATLALGFEGTPADATLTGDTLSPAAFDAARELHDSEPSLALAGVRATGAVPPEELAEAFERRPGVGLPVADLADGLAHATLLHADWSGDDRQAGALLAELALPAELDDDARRRLASRVALDATENAAPRAVGALDGVLRPHVTPDGPFETAEGYADVLDCLAAREPGLAAALALGVADRPTALDAWREHASATHAALRTADPARYSGLVACEADAPAWPLARLVRDTRADEPAALVVGDDGAVLATTPDGPDARGTLAAALDDDAVAGASTHARTDESDAETVIDAVREVCSG</sequence>
<evidence type="ECO:0000313" key="3">
    <source>
        <dbReference type="Proteomes" id="UP000614609"/>
    </source>
</evidence>
<dbReference type="Proteomes" id="UP000765891">
    <property type="component" value="Unassembled WGS sequence"/>
</dbReference>
<dbReference type="EMBL" id="BMOO01000003">
    <property type="protein sequence ID" value="GGM66723.1"/>
    <property type="molecule type" value="Genomic_DNA"/>
</dbReference>
<reference evidence="2" key="3">
    <citation type="submission" date="2021-03" db="EMBL/GenBank/DDBJ databases">
        <title>Genomic Encyclopedia of Type Strains, Phase IV (KMG-IV): sequencing the most valuable type-strain genomes for metagenomic binning, comparative biology and taxonomic classification.</title>
        <authorList>
            <person name="Goeker M."/>
        </authorList>
    </citation>
    <scope>NUCLEOTIDE SEQUENCE</scope>
    <source>
        <strain evidence="2">DSM 22443</strain>
    </source>
</reference>
<dbReference type="EMBL" id="JAGGKO010000001">
    <property type="protein sequence ID" value="MBP1953254.1"/>
    <property type="molecule type" value="Genomic_DNA"/>
</dbReference>
<evidence type="ECO:0000313" key="1">
    <source>
        <dbReference type="EMBL" id="GGM66723.1"/>
    </source>
</evidence>
<proteinExistence type="predicted"/>
<organism evidence="1 3">
    <name type="scientific">Halarchaeum rubridurum</name>
    <dbReference type="NCBI Taxonomy" id="489911"/>
    <lineage>
        <taxon>Archaea</taxon>
        <taxon>Methanobacteriati</taxon>
        <taxon>Methanobacteriota</taxon>
        <taxon>Stenosarchaea group</taxon>
        <taxon>Halobacteria</taxon>
        <taxon>Halobacteriales</taxon>
        <taxon>Halobacteriaceae</taxon>
    </lineage>
</organism>
<dbReference type="AlphaFoldDB" id="A0A830FNP6"/>
<accession>A0A830FNP6</accession>
<keyword evidence="3" id="KW-1185">Reference proteome</keyword>
<evidence type="ECO:0000313" key="2">
    <source>
        <dbReference type="EMBL" id="MBP1953254.1"/>
    </source>
</evidence>
<protein>
    <recommendedName>
        <fullName evidence="4">Exonuclease RecJ</fullName>
    </recommendedName>
</protein>
<reference evidence="1" key="2">
    <citation type="submission" date="2020-09" db="EMBL/GenBank/DDBJ databases">
        <authorList>
            <person name="Sun Q."/>
            <person name="Ohkuma M."/>
        </authorList>
    </citation>
    <scope>NUCLEOTIDE SEQUENCE</scope>
    <source>
        <strain evidence="1">JCM 16108</strain>
    </source>
</reference>
<dbReference type="OrthoDB" id="157374at2157"/>
<dbReference type="RefSeq" id="WP_188871686.1">
    <property type="nucleotide sequence ID" value="NZ_BMOO01000003.1"/>
</dbReference>
<evidence type="ECO:0008006" key="4">
    <source>
        <dbReference type="Google" id="ProtNLM"/>
    </source>
</evidence>
<gene>
    <name evidence="1" type="ORF">GCM10009017_16000</name>
    <name evidence="2" type="ORF">J2752_000135</name>
</gene>
<name>A0A830FNP6_9EURY</name>
<dbReference type="Proteomes" id="UP000614609">
    <property type="component" value="Unassembled WGS sequence"/>
</dbReference>
<comment type="caution">
    <text evidence="1">The sequence shown here is derived from an EMBL/GenBank/DDBJ whole genome shotgun (WGS) entry which is preliminary data.</text>
</comment>
<reference evidence="1" key="1">
    <citation type="journal article" date="2014" name="Int. J. Syst. Evol. Microbiol.">
        <title>Complete genome sequence of Corynebacterium casei LMG S-19264T (=DSM 44701T), isolated from a smear-ripened cheese.</title>
        <authorList>
            <consortium name="US DOE Joint Genome Institute (JGI-PGF)"/>
            <person name="Walter F."/>
            <person name="Albersmeier A."/>
            <person name="Kalinowski J."/>
            <person name="Ruckert C."/>
        </authorList>
    </citation>
    <scope>NUCLEOTIDE SEQUENCE</scope>
    <source>
        <strain evidence="1">JCM 16108</strain>
    </source>
</reference>